<evidence type="ECO:0000256" key="4">
    <source>
        <dbReference type="ARBA" id="ARBA00035177"/>
    </source>
</evidence>
<dbReference type="InterPro" id="IPR000271">
    <property type="entry name" value="Ribosomal_bL34"/>
</dbReference>
<dbReference type="PANTHER" id="PTHR14503:SF4">
    <property type="entry name" value="LARGE RIBOSOMAL SUBUNIT PROTEIN BL34M"/>
    <property type="match status" value="1"/>
</dbReference>
<dbReference type="OrthoDB" id="9804164at2"/>
<feature type="compositionally biased region" description="Basic residues" evidence="6">
    <location>
        <begin position="7"/>
        <end position="22"/>
    </location>
</feature>
<sequence>MKMTFQPKKRSRSKVHGFRKRMSTANGRKVLSARRAKGRKSISA</sequence>
<keyword evidence="2 5" id="KW-0689">Ribosomal protein</keyword>
<dbReference type="AlphaFoldDB" id="A0A1T4N365"/>
<dbReference type="NCBIfam" id="TIGR01030">
    <property type="entry name" value="rpmH_bact"/>
    <property type="match status" value="1"/>
</dbReference>
<keyword evidence="3 5" id="KW-0687">Ribonucleoprotein</keyword>
<comment type="similarity">
    <text evidence="1 5">Belongs to the bacterial ribosomal protein bL34 family.</text>
</comment>
<evidence type="ECO:0000256" key="6">
    <source>
        <dbReference type="SAM" id="MobiDB-lite"/>
    </source>
</evidence>
<accession>A0A1T4N365</accession>
<feature type="region of interest" description="Disordered" evidence="6">
    <location>
        <begin position="1"/>
        <end position="44"/>
    </location>
</feature>
<evidence type="ECO:0000256" key="2">
    <source>
        <dbReference type="ARBA" id="ARBA00022980"/>
    </source>
</evidence>
<organism evidence="7 8">
    <name type="scientific">Eubacterium ruminantium</name>
    <dbReference type="NCBI Taxonomy" id="42322"/>
    <lineage>
        <taxon>Bacteria</taxon>
        <taxon>Bacillati</taxon>
        <taxon>Bacillota</taxon>
        <taxon>Clostridia</taxon>
        <taxon>Eubacteriales</taxon>
        <taxon>Eubacteriaceae</taxon>
        <taxon>Eubacterium</taxon>
    </lineage>
</organism>
<dbReference type="GO" id="GO:0006412">
    <property type="term" value="P:translation"/>
    <property type="evidence" value="ECO:0007669"/>
    <property type="project" value="UniProtKB-UniRule"/>
</dbReference>
<dbReference type="GO" id="GO:1990904">
    <property type="term" value="C:ribonucleoprotein complex"/>
    <property type="evidence" value="ECO:0007669"/>
    <property type="project" value="UniProtKB-KW"/>
</dbReference>
<dbReference type="Pfam" id="PF00468">
    <property type="entry name" value="Ribosomal_L34"/>
    <property type="match status" value="1"/>
</dbReference>
<evidence type="ECO:0000256" key="5">
    <source>
        <dbReference type="HAMAP-Rule" id="MF_00391"/>
    </source>
</evidence>
<keyword evidence="8" id="KW-1185">Reference proteome</keyword>
<dbReference type="InterPro" id="IPR020939">
    <property type="entry name" value="Ribosomal_bL34_CS"/>
</dbReference>
<dbReference type="Proteomes" id="UP000189857">
    <property type="component" value="Unassembled WGS sequence"/>
</dbReference>
<gene>
    <name evidence="5" type="primary">rpmH</name>
    <name evidence="7" type="ORF">SAMN02745110_01450</name>
</gene>
<dbReference type="PROSITE" id="PS00784">
    <property type="entry name" value="RIBOSOMAL_L34"/>
    <property type="match status" value="1"/>
</dbReference>
<feature type="compositionally biased region" description="Basic residues" evidence="6">
    <location>
        <begin position="31"/>
        <end position="44"/>
    </location>
</feature>
<dbReference type="FunFam" id="1.10.287.3980:FF:000001">
    <property type="entry name" value="Mitochondrial ribosomal protein L34"/>
    <property type="match status" value="1"/>
</dbReference>
<evidence type="ECO:0000256" key="1">
    <source>
        <dbReference type="ARBA" id="ARBA00010111"/>
    </source>
</evidence>
<dbReference type="PANTHER" id="PTHR14503">
    <property type="entry name" value="MITOCHONDRIAL RIBOSOMAL PROTEIN 34 FAMILY MEMBER"/>
    <property type="match status" value="1"/>
</dbReference>
<evidence type="ECO:0000313" key="8">
    <source>
        <dbReference type="Proteomes" id="UP000189857"/>
    </source>
</evidence>
<dbReference type="HAMAP" id="MF_00391">
    <property type="entry name" value="Ribosomal_bL34"/>
    <property type="match status" value="1"/>
</dbReference>
<dbReference type="GO" id="GO:0003735">
    <property type="term" value="F:structural constituent of ribosome"/>
    <property type="evidence" value="ECO:0007669"/>
    <property type="project" value="InterPro"/>
</dbReference>
<dbReference type="Gene3D" id="1.10.287.3980">
    <property type="match status" value="1"/>
</dbReference>
<evidence type="ECO:0000256" key="3">
    <source>
        <dbReference type="ARBA" id="ARBA00023274"/>
    </source>
</evidence>
<dbReference type="GO" id="GO:0005840">
    <property type="term" value="C:ribosome"/>
    <property type="evidence" value="ECO:0007669"/>
    <property type="project" value="UniProtKB-KW"/>
</dbReference>
<proteinExistence type="inferred from homology"/>
<reference evidence="7 8" key="1">
    <citation type="submission" date="2017-02" db="EMBL/GenBank/DDBJ databases">
        <authorList>
            <person name="Peterson S.W."/>
        </authorList>
    </citation>
    <scope>NUCLEOTIDE SEQUENCE [LARGE SCALE GENOMIC DNA]</scope>
    <source>
        <strain evidence="7 8">ATCC 17233</strain>
    </source>
</reference>
<name>A0A1T4N365_9FIRM</name>
<evidence type="ECO:0000313" key="7">
    <source>
        <dbReference type="EMBL" id="SJZ73693.1"/>
    </source>
</evidence>
<protein>
    <recommendedName>
        <fullName evidence="4 5">Large ribosomal subunit protein bL34</fullName>
    </recommendedName>
</protein>
<dbReference type="EMBL" id="FUXA01000008">
    <property type="protein sequence ID" value="SJZ73693.1"/>
    <property type="molecule type" value="Genomic_DNA"/>
</dbReference>
<dbReference type="RefSeq" id="WP_078787283.1">
    <property type="nucleotide sequence ID" value="NZ_CACZYW010000004.1"/>
</dbReference>